<protein>
    <recommendedName>
        <fullName evidence="4">Secreted protein</fullName>
    </recommendedName>
</protein>
<dbReference type="PANTHER" id="PTHR35580">
    <property type="entry name" value="CELL SURFACE GLYCOPROTEIN (S-LAYER PROTEIN)-LIKE PROTEIN"/>
    <property type="match status" value="1"/>
</dbReference>
<dbReference type="Proteomes" id="UP000238348">
    <property type="component" value="Chromosome"/>
</dbReference>
<keyword evidence="1" id="KW-0732">Signal</keyword>
<feature type="chain" id="PRO_5014934193" description="Secreted protein" evidence="1">
    <location>
        <begin position="28"/>
        <end position="505"/>
    </location>
</feature>
<dbReference type="AlphaFoldDB" id="A0A2L0EZ71"/>
<accession>A0A2L0EZ71</accession>
<reference evidence="2 3" key="1">
    <citation type="submission" date="2015-09" db="EMBL/GenBank/DDBJ databases">
        <title>Sorangium comparison.</title>
        <authorList>
            <person name="Zaburannyi N."/>
            <person name="Bunk B."/>
            <person name="Overmann J."/>
            <person name="Mueller R."/>
        </authorList>
    </citation>
    <scope>NUCLEOTIDE SEQUENCE [LARGE SCALE GENOMIC DNA]</scope>
    <source>
        <strain evidence="2 3">So ce26</strain>
    </source>
</reference>
<dbReference type="SUPFAM" id="SSF63829">
    <property type="entry name" value="Calcium-dependent phosphotriesterase"/>
    <property type="match status" value="1"/>
</dbReference>
<feature type="signal peptide" evidence="1">
    <location>
        <begin position="1"/>
        <end position="27"/>
    </location>
</feature>
<evidence type="ECO:0008006" key="4">
    <source>
        <dbReference type="Google" id="ProtNLM"/>
    </source>
</evidence>
<proteinExistence type="predicted"/>
<dbReference type="RefSeq" id="WP_104983043.1">
    <property type="nucleotide sequence ID" value="NZ_CP012673.1"/>
</dbReference>
<organism evidence="2 3">
    <name type="scientific">Sorangium cellulosum</name>
    <name type="common">Polyangium cellulosum</name>
    <dbReference type="NCBI Taxonomy" id="56"/>
    <lineage>
        <taxon>Bacteria</taxon>
        <taxon>Pseudomonadati</taxon>
        <taxon>Myxococcota</taxon>
        <taxon>Polyangia</taxon>
        <taxon>Polyangiales</taxon>
        <taxon>Polyangiaceae</taxon>
        <taxon>Sorangium</taxon>
    </lineage>
</organism>
<evidence type="ECO:0000256" key="1">
    <source>
        <dbReference type="SAM" id="SignalP"/>
    </source>
</evidence>
<evidence type="ECO:0000313" key="2">
    <source>
        <dbReference type="EMBL" id="AUX44529.1"/>
    </source>
</evidence>
<dbReference type="PROSITE" id="PS51257">
    <property type="entry name" value="PROKAR_LIPOPROTEIN"/>
    <property type="match status" value="1"/>
</dbReference>
<dbReference type="PANTHER" id="PTHR35580:SF1">
    <property type="entry name" value="PHYTASE-LIKE DOMAIN-CONTAINING PROTEIN"/>
    <property type="match status" value="1"/>
</dbReference>
<sequence length="505" mass="51887">MQMRFERRRARLSLAGVLVVASGAGCAEIAGLQYIGEKETGGGAFSGPGYTCQWAMSFGDADTRLGGIAADRDGTLWLAGGFKGNIEVAGGEELRAGGDSEDVFVAHLARDGNHLWSKRFGNAQNDSRTHVHRATSIALGGAGVYLAGDFTGSLSFGGDCGLPGEPGAEETFLARIDKNDPGGVATCVTRGSGDVDHAAGVAVDDNRVLVLTSLQGGESLGLSSYDGQTLGSPCDAVFPGLTGARFEPFGLRVSAGEAFVFSEFNGRVRLGFPGSQELLPPGGGPAQGTDAFVASFPSAWICGASGDEGAQLRVQHYSPLPGDQHVASVSPHGAGVYVAGSFEGEIDLGGEPGGMPISSDGGKDGFLVSLDEGGGARWAQHVEGGAVRWAQAVDSGAADQVDEVVVAGPFRDRLELGGDVPPLRGEAGGEDFFLARFRGEDGALEWLGGVSGPGEQELQALAVSGTDVFLAGTSSATFKLLNCEVEREEGQLFIAKLSISSRPSR</sequence>
<evidence type="ECO:0000313" key="3">
    <source>
        <dbReference type="Proteomes" id="UP000238348"/>
    </source>
</evidence>
<name>A0A2L0EZ71_SORCE</name>
<gene>
    <name evidence="2" type="ORF">SOCE26_059930</name>
</gene>
<dbReference type="InterPro" id="IPR052918">
    <property type="entry name" value="Motility_Chemotaxis_Reg"/>
</dbReference>
<dbReference type="OrthoDB" id="5491326at2"/>
<dbReference type="EMBL" id="CP012673">
    <property type="protein sequence ID" value="AUX44529.1"/>
    <property type="molecule type" value="Genomic_DNA"/>
</dbReference>